<evidence type="ECO:0000313" key="1">
    <source>
        <dbReference type="EMBL" id="TNN65714.1"/>
    </source>
</evidence>
<reference evidence="1 2" key="1">
    <citation type="submission" date="2019-03" db="EMBL/GenBank/DDBJ databases">
        <title>First draft genome of Liparis tanakae, snailfish: a comprehensive survey of snailfish specific genes.</title>
        <authorList>
            <person name="Kim W."/>
            <person name="Song I."/>
            <person name="Jeong J.-H."/>
            <person name="Kim D."/>
            <person name="Kim S."/>
            <person name="Ryu S."/>
            <person name="Song J.Y."/>
            <person name="Lee S.K."/>
        </authorList>
    </citation>
    <scope>NUCLEOTIDE SEQUENCE [LARGE SCALE GENOMIC DNA]</scope>
    <source>
        <tissue evidence="1">Muscle</tissue>
    </source>
</reference>
<evidence type="ECO:0000313" key="2">
    <source>
        <dbReference type="Proteomes" id="UP000314294"/>
    </source>
</evidence>
<keyword evidence="2" id="KW-1185">Reference proteome</keyword>
<dbReference type="Proteomes" id="UP000314294">
    <property type="component" value="Unassembled WGS sequence"/>
</dbReference>
<dbReference type="EMBL" id="SRLO01000230">
    <property type="protein sequence ID" value="TNN65714.1"/>
    <property type="molecule type" value="Genomic_DNA"/>
</dbReference>
<name>A0A4Z2HL88_9TELE</name>
<dbReference type="AlphaFoldDB" id="A0A4Z2HL88"/>
<gene>
    <name evidence="1" type="ORF">EYF80_024007</name>
</gene>
<comment type="caution">
    <text evidence="1">The sequence shown here is derived from an EMBL/GenBank/DDBJ whole genome shotgun (WGS) entry which is preliminary data.</text>
</comment>
<organism evidence="1 2">
    <name type="scientific">Liparis tanakae</name>
    <name type="common">Tanaka's snailfish</name>
    <dbReference type="NCBI Taxonomy" id="230148"/>
    <lineage>
        <taxon>Eukaryota</taxon>
        <taxon>Metazoa</taxon>
        <taxon>Chordata</taxon>
        <taxon>Craniata</taxon>
        <taxon>Vertebrata</taxon>
        <taxon>Euteleostomi</taxon>
        <taxon>Actinopterygii</taxon>
        <taxon>Neopterygii</taxon>
        <taxon>Teleostei</taxon>
        <taxon>Neoteleostei</taxon>
        <taxon>Acanthomorphata</taxon>
        <taxon>Eupercaria</taxon>
        <taxon>Perciformes</taxon>
        <taxon>Cottioidei</taxon>
        <taxon>Cottales</taxon>
        <taxon>Liparidae</taxon>
        <taxon>Liparis</taxon>
    </lineage>
</organism>
<protein>
    <submittedName>
        <fullName evidence="1">Uncharacterized protein</fullName>
    </submittedName>
</protein>
<sequence>MEFIRGGLRVVVDVLESESVSELQRSALQLQPAVSSRPPNLRPQSLLPAVPVLNPEVLLGHKGTSALLHPQQVGEGLTKHIEDQ</sequence>
<accession>A0A4Z2HL88</accession>
<proteinExistence type="predicted"/>